<gene>
    <name evidence="2" type="ORF">FK220_003605</name>
</gene>
<evidence type="ECO:0000256" key="1">
    <source>
        <dbReference type="SAM" id="SignalP"/>
    </source>
</evidence>
<organism evidence="2 3">
    <name type="scientific">Pelagihabitans pacificus</name>
    <dbReference type="NCBI Taxonomy" id="2696054"/>
    <lineage>
        <taxon>Bacteria</taxon>
        <taxon>Pseudomonadati</taxon>
        <taxon>Bacteroidota</taxon>
        <taxon>Flavobacteriia</taxon>
        <taxon>Flavobacteriales</taxon>
        <taxon>Flavobacteriaceae</taxon>
        <taxon>Pelagihabitans</taxon>
    </lineage>
</organism>
<feature type="signal peptide" evidence="1">
    <location>
        <begin position="1"/>
        <end position="20"/>
    </location>
</feature>
<dbReference type="AlphaFoldDB" id="A0A967E5B9"/>
<evidence type="ECO:0000313" key="2">
    <source>
        <dbReference type="EMBL" id="NHF58410.1"/>
    </source>
</evidence>
<name>A0A967E5B9_9FLAO</name>
<keyword evidence="1" id="KW-0732">Signal</keyword>
<accession>A0A967E5B9</accession>
<reference evidence="2" key="1">
    <citation type="submission" date="2019-07" db="EMBL/GenBank/DDBJ databases">
        <authorList>
            <person name="De-Chao Zhang Q."/>
        </authorList>
    </citation>
    <scope>NUCLEOTIDE SEQUENCE</scope>
    <source>
        <strain evidence="2">TP-CH-4</strain>
    </source>
</reference>
<reference evidence="2" key="2">
    <citation type="submission" date="2020-03" db="EMBL/GenBank/DDBJ databases">
        <title>Flavobacteriaceae bacterium strain TP-CH-4, a member of the family Flavobacteriaceae isolated from a deep-sea seamount.</title>
        <authorList>
            <person name="Zhang D.-C."/>
        </authorList>
    </citation>
    <scope>NUCLEOTIDE SEQUENCE</scope>
    <source>
        <strain evidence="2">TP-CH-4</strain>
    </source>
</reference>
<dbReference type="EMBL" id="VIKU02000001">
    <property type="protein sequence ID" value="NHF58410.1"/>
    <property type="molecule type" value="Genomic_DNA"/>
</dbReference>
<proteinExistence type="predicted"/>
<dbReference type="Proteomes" id="UP000707206">
    <property type="component" value="Unassembled WGS sequence"/>
</dbReference>
<comment type="caution">
    <text evidence="2">The sequence shown here is derived from an EMBL/GenBank/DDBJ whole genome shotgun (WGS) entry which is preliminary data.</text>
</comment>
<feature type="chain" id="PRO_5037239211" description="Adhesin domain-containing protein" evidence="1">
    <location>
        <begin position="21"/>
        <end position="270"/>
    </location>
</feature>
<evidence type="ECO:0008006" key="4">
    <source>
        <dbReference type="Google" id="ProtNLM"/>
    </source>
</evidence>
<keyword evidence="3" id="KW-1185">Reference proteome</keyword>
<sequence length="270" mass="29481">MKNIKTTLLLIVLVILGAKAQDTSVELFSIPLSNPGQPGKLIVEQIAGSITVAAHDGREVIVKASFGNKKAHYKDDKPKNGMKRISNSSLSIGGEEKDNVVQIINEQYNRTTNLDIKVPKNCSLKLKTVNEGNIDVEGVNGEFEISNVNGEVTLLQVNGSASIDTVNGDIKVVFNSIAADANMAFSSLNGDLDVTFPKSIRADMKLRTDMGEILTDFDMKVIPQKTQVETSEKSDTYKVKLEQWVRGEINGGGPEMLFKTWNGDILIRAE</sequence>
<evidence type="ECO:0000313" key="3">
    <source>
        <dbReference type="Proteomes" id="UP000707206"/>
    </source>
</evidence>
<protein>
    <recommendedName>
        <fullName evidence="4">Adhesin domain-containing protein</fullName>
    </recommendedName>
</protein>
<dbReference type="RefSeq" id="WP_152572906.1">
    <property type="nucleotide sequence ID" value="NZ_VIKU02000001.1"/>
</dbReference>